<feature type="domain" description="Acyltransferase 3" evidence="2">
    <location>
        <begin position="9"/>
        <end position="356"/>
    </location>
</feature>
<evidence type="ECO:0000313" key="4">
    <source>
        <dbReference type="Proteomes" id="UP000515804"/>
    </source>
</evidence>
<dbReference type="InterPro" id="IPR050623">
    <property type="entry name" value="Glucan_succinyl_AcylTrfase"/>
</dbReference>
<dbReference type="Proteomes" id="UP000515804">
    <property type="component" value="Chromosome"/>
</dbReference>
<name>A0A7G9SSR4_9GAMM</name>
<gene>
    <name evidence="3" type="ORF">H9L16_04710</name>
</gene>
<sequence>MQTGDRIHHMDNLRALAMLAGVVFHAALAYSPLMHPIWPLADAGHSILVDVVAWFLHLFRMPLFFVVAGFFAALLVARRGMAGLFRNRGVRVLLPLLLFLPLVLISMHWLTMQAVANVAHPSPALVWMRDWIEQHGALPSLPGWAHLWFLFYLLLFTVLVWVASALGLRRLGERIATLSPLALVLLFPLPLGVALAGTTAPWPAPEFVLPSLWAMAFFGLYFALGCQMFQQPRMLDHMRPFSWLLLIGAAMAYAVLFRLTDGFALTRPTTFRHAMHAALEAYAGLWMTLWCMLAGKRWLQQRNATMRWLADASYWTYLVHLPLLFAIQYRLLDVQLHWAAKFAVAVLVTFAVSLASYQLLVRHTVAGRLLNGNPAKMQQLD</sequence>
<feature type="transmembrane region" description="Helical" evidence="1">
    <location>
        <begin position="271"/>
        <end position="293"/>
    </location>
</feature>
<feature type="transmembrane region" description="Helical" evidence="1">
    <location>
        <begin position="89"/>
        <end position="110"/>
    </location>
</feature>
<accession>A0A7G9SSR4</accession>
<dbReference type="PANTHER" id="PTHR36927:SF1">
    <property type="entry name" value="MDO-LIKE PROTEIN"/>
    <property type="match status" value="1"/>
</dbReference>
<keyword evidence="1" id="KW-0812">Transmembrane</keyword>
<feature type="transmembrane region" description="Helical" evidence="1">
    <location>
        <begin position="241"/>
        <end position="259"/>
    </location>
</feature>
<dbReference type="RefSeq" id="WP_187553404.1">
    <property type="nucleotide sequence ID" value="NZ_BMZL01000001.1"/>
</dbReference>
<keyword evidence="1" id="KW-0472">Membrane</keyword>
<keyword evidence="3" id="KW-0808">Transferase</keyword>
<evidence type="ECO:0000256" key="1">
    <source>
        <dbReference type="SAM" id="Phobius"/>
    </source>
</evidence>
<evidence type="ECO:0000313" key="3">
    <source>
        <dbReference type="EMBL" id="QNN70889.1"/>
    </source>
</evidence>
<feature type="transmembrane region" description="Helical" evidence="1">
    <location>
        <begin position="51"/>
        <end position="77"/>
    </location>
</feature>
<protein>
    <submittedName>
        <fullName evidence="3">Acyltransferase family protein</fullName>
    </submittedName>
</protein>
<organism evidence="3 4">
    <name type="scientific">Thermomonas carbonis</name>
    <dbReference type="NCBI Taxonomy" id="1463158"/>
    <lineage>
        <taxon>Bacteria</taxon>
        <taxon>Pseudomonadati</taxon>
        <taxon>Pseudomonadota</taxon>
        <taxon>Gammaproteobacteria</taxon>
        <taxon>Lysobacterales</taxon>
        <taxon>Lysobacteraceae</taxon>
        <taxon>Thermomonas</taxon>
    </lineage>
</organism>
<feature type="transmembrane region" description="Helical" evidence="1">
    <location>
        <begin position="207"/>
        <end position="229"/>
    </location>
</feature>
<dbReference type="Pfam" id="PF01757">
    <property type="entry name" value="Acyl_transf_3"/>
    <property type="match status" value="1"/>
</dbReference>
<dbReference type="InterPro" id="IPR002656">
    <property type="entry name" value="Acyl_transf_3_dom"/>
</dbReference>
<feature type="transmembrane region" description="Helical" evidence="1">
    <location>
        <begin position="147"/>
        <end position="168"/>
    </location>
</feature>
<proteinExistence type="predicted"/>
<feature type="transmembrane region" description="Helical" evidence="1">
    <location>
        <begin position="12"/>
        <end position="31"/>
    </location>
</feature>
<dbReference type="EMBL" id="CP060719">
    <property type="protein sequence ID" value="QNN70889.1"/>
    <property type="molecule type" value="Genomic_DNA"/>
</dbReference>
<dbReference type="KEGG" id="tcn:H9L16_04710"/>
<keyword evidence="3" id="KW-0012">Acyltransferase</keyword>
<keyword evidence="4" id="KW-1185">Reference proteome</keyword>
<evidence type="ECO:0000259" key="2">
    <source>
        <dbReference type="Pfam" id="PF01757"/>
    </source>
</evidence>
<reference evidence="3 4" key="1">
    <citation type="submission" date="2020-08" db="EMBL/GenBank/DDBJ databases">
        <title>Genome sequence of Thermomonas carbonis KCTC 42013T.</title>
        <authorList>
            <person name="Hyun D.-W."/>
            <person name="Bae J.-W."/>
        </authorList>
    </citation>
    <scope>NUCLEOTIDE SEQUENCE [LARGE SCALE GENOMIC DNA]</scope>
    <source>
        <strain evidence="3 4">KCTC 42013</strain>
    </source>
</reference>
<dbReference type="PANTHER" id="PTHR36927">
    <property type="entry name" value="BLR4337 PROTEIN"/>
    <property type="match status" value="1"/>
</dbReference>
<feature type="transmembrane region" description="Helical" evidence="1">
    <location>
        <begin position="338"/>
        <end position="360"/>
    </location>
</feature>
<dbReference type="AlphaFoldDB" id="A0A7G9SSR4"/>
<feature type="transmembrane region" description="Helical" evidence="1">
    <location>
        <begin position="175"/>
        <end position="195"/>
    </location>
</feature>
<dbReference type="GO" id="GO:0016747">
    <property type="term" value="F:acyltransferase activity, transferring groups other than amino-acyl groups"/>
    <property type="evidence" value="ECO:0007669"/>
    <property type="project" value="InterPro"/>
</dbReference>
<keyword evidence="1" id="KW-1133">Transmembrane helix</keyword>
<feature type="transmembrane region" description="Helical" evidence="1">
    <location>
        <begin position="314"/>
        <end position="332"/>
    </location>
</feature>